<dbReference type="SUPFAM" id="SSF143422">
    <property type="entry name" value="Transposase IS200-like"/>
    <property type="match status" value="1"/>
</dbReference>
<dbReference type="GO" id="GO:0003677">
    <property type="term" value="F:DNA binding"/>
    <property type="evidence" value="ECO:0007669"/>
    <property type="project" value="InterPro"/>
</dbReference>
<dbReference type="Proteomes" id="UP000003671">
    <property type="component" value="Unassembled WGS sequence"/>
</dbReference>
<dbReference type="NCBIfam" id="NF033573">
    <property type="entry name" value="transpos_IS200"/>
    <property type="match status" value="1"/>
</dbReference>
<dbReference type="RefSeq" id="WP_005839258.1">
    <property type="nucleotide sequence ID" value="NZ_GG697141.2"/>
</dbReference>
<keyword evidence="3" id="KW-1185">Reference proteome</keyword>
<name>C9KIP7_9FIRM</name>
<dbReference type="PANTHER" id="PTHR33360:SF2">
    <property type="entry name" value="TRANSPOSASE FOR INSERTION SEQUENCE ELEMENT IS200"/>
    <property type="match status" value="1"/>
</dbReference>
<gene>
    <name evidence="2" type="ORF">MITSMUL_03299</name>
</gene>
<dbReference type="eggNOG" id="COG1943">
    <property type="taxonomic scope" value="Bacteria"/>
</dbReference>
<dbReference type="GeneID" id="93480489"/>
<feature type="domain" description="Transposase IS200-like" evidence="1">
    <location>
        <begin position="17"/>
        <end position="138"/>
    </location>
</feature>
<reference evidence="2" key="1">
    <citation type="submission" date="2009-09" db="EMBL/GenBank/DDBJ databases">
        <authorList>
            <person name="Weinstock G."/>
            <person name="Sodergren E."/>
            <person name="Clifton S."/>
            <person name="Fulton L."/>
            <person name="Fulton B."/>
            <person name="Courtney L."/>
            <person name="Fronick C."/>
            <person name="Harrison M."/>
            <person name="Strong C."/>
            <person name="Farmer C."/>
            <person name="Delahaunty K."/>
            <person name="Markovic C."/>
            <person name="Hall O."/>
            <person name="Minx P."/>
            <person name="Tomlinson C."/>
            <person name="Mitreva M."/>
            <person name="Nelson J."/>
            <person name="Hou S."/>
            <person name="Wollam A."/>
            <person name="Pepin K.H."/>
            <person name="Johnson M."/>
            <person name="Bhonagiri V."/>
            <person name="Nash W.E."/>
            <person name="Warren W."/>
            <person name="Chinwalla A."/>
            <person name="Mardis E.R."/>
            <person name="Wilson R.K."/>
        </authorList>
    </citation>
    <scope>NUCLEOTIDE SEQUENCE [LARGE SCALE GENOMIC DNA]</scope>
    <source>
        <strain evidence="2">DSM 20544</strain>
    </source>
</reference>
<accession>C9KIP7</accession>
<organism evidence="2 3">
    <name type="scientific">Mitsuokella multacida DSM 20544</name>
    <dbReference type="NCBI Taxonomy" id="500635"/>
    <lineage>
        <taxon>Bacteria</taxon>
        <taxon>Bacillati</taxon>
        <taxon>Bacillota</taxon>
        <taxon>Negativicutes</taxon>
        <taxon>Selenomonadales</taxon>
        <taxon>Selenomonadaceae</taxon>
        <taxon>Mitsuokella</taxon>
    </lineage>
</organism>
<dbReference type="HOGENOM" id="CLU_101320_2_0_9"/>
<dbReference type="Gene3D" id="3.30.70.1290">
    <property type="entry name" value="Transposase IS200-like"/>
    <property type="match status" value="1"/>
</dbReference>
<dbReference type="InterPro" id="IPR002686">
    <property type="entry name" value="Transposase_17"/>
</dbReference>
<dbReference type="PANTHER" id="PTHR33360">
    <property type="entry name" value="TRANSPOSASE FOR INSERTION SEQUENCE ELEMENT IS200"/>
    <property type="match status" value="1"/>
</dbReference>
<dbReference type="GO" id="GO:0004803">
    <property type="term" value="F:transposase activity"/>
    <property type="evidence" value="ECO:0007669"/>
    <property type="project" value="InterPro"/>
</dbReference>
<dbReference type="GO" id="GO:0006313">
    <property type="term" value="P:DNA transposition"/>
    <property type="evidence" value="ECO:0007669"/>
    <property type="project" value="InterPro"/>
</dbReference>
<proteinExistence type="predicted"/>
<dbReference type="PATRIC" id="fig|500635.8.peg.203"/>
<evidence type="ECO:0000259" key="1">
    <source>
        <dbReference type="SMART" id="SM01321"/>
    </source>
</evidence>
<dbReference type="Pfam" id="PF01797">
    <property type="entry name" value="Y1_Tnp"/>
    <property type="match status" value="1"/>
</dbReference>
<protein>
    <submittedName>
        <fullName evidence="2">Transposase-like protein</fullName>
    </submittedName>
</protein>
<dbReference type="EMBL" id="ABWK02000001">
    <property type="protein sequence ID" value="EEX70161.1"/>
    <property type="molecule type" value="Genomic_DNA"/>
</dbReference>
<dbReference type="STRING" id="500635.MITSMUL_03299"/>
<sequence>MKRKERIPDAIYERGYVYNFHFHLIWVTKYRNPAFTTPELVQEMKDILLRIAQLNDVTVEELEVMPEHVHMLISFKPKYTPTNIVKALKGGSARLFLKKHPEIKHDKFWGGHIWSRSYYMSTLGNMSKEVVAKYIQNQYSK</sequence>
<dbReference type="InterPro" id="IPR036515">
    <property type="entry name" value="Transposase_17_sf"/>
</dbReference>
<evidence type="ECO:0000313" key="2">
    <source>
        <dbReference type="EMBL" id="EEX70161.1"/>
    </source>
</evidence>
<comment type="caution">
    <text evidence="2">The sequence shown here is derived from an EMBL/GenBank/DDBJ whole genome shotgun (WGS) entry which is preliminary data.</text>
</comment>
<evidence type="ECO:0000313" key="3">
    <source>
        <dbReference type="Proteomes" id="UP000003671"/>
    </source>
</evidence>
<dbReference type="AlphaFoldDB" id="C9KIP7"/>
<dbReference type="SMART" id="SM01321">
    <property type="entry name" value="Y1_Tnp"/>
    <property type="match status" value="1"/>
</dbReference>